<evidence type="ECO:0000313" key="2">
    <source>
        <dbReference type="Proteomes" id="UP000251402"/>
    </source>
</evidence>
<keyword evidence="2" id="KW-1185">Reference proteome</keyword>
<dbReference type="AlphaFoldDB" id="A0A5C1I0G4"/>
<dbReference type="Proteomes" id="UP000251402">
    <property type="component" value="Chromosome"/>
</dbReference>
<dbReference type="EMBL" id="CP043450">
    <property type="protein sequence ID" value="QEM11647.1"/>
    <property type="molecule type" value="Genomic_DNA"/>
</dbReference>
<reference evidence="1" key="1">
    <citation type="submission" date="2019-08" db="EMBL/GenBank/DDBJ databases">
        <title>Comparative genome analysis confer to the adaptation heavy metal polluted environment.</title>
        <authorList>
            <person name="Li Y."/>
        </authorList>
    </citation>
    <scope>NUCLEOTIDE SEQUENCE [LARGE SCALE GENOMIC DNA]</scope>
    <source>
        <strain evidence="1">P1</strain>
    </source>
</reference>
<sequence>MITINVMKYGKQLERRTFNQDRFEILIKRQKNGTATFNELSELDEIVNRDPEIREIVLEEMQDADSPKPPDNDQIQTIEKPVRKSFLEKIKAFINRLFTAETVSINPSIVA</sequence>
<gene>
    <name evidence="1" type="ORF">DEO27_016975</name>
</gene>
<accession>A0A5C1I0G4</accession>
<dbReference type="RefSeq" id="WP_146749969.1">
    <property type="nucleotide sequence ID" value="NZ_CP043450.1"/>
</dbReference>
<name>A0A5C1I0G4_9SPHI</name>
<evidence type="ECO:0000313" key="1">
    <source>
        <dbReference type="EMBL" id="QEM11647.1"/>
    </source>
</evidence>
<dbReference type="OrthoDB" id="798162at2"/>
<dbReference type="KEGG" id="mrub:DEO27_016975"/>
<organism evidence="1 2">
    <name type="scientific">Mucilaginibacter rubeus</name>
    <dbReference type="NCBI Taxonomy" id="2027860"/>
    <lineage>
        <taxon>Bacteria</taxon>
        <taxon>Pseudomonadati</taxon>
        <taxon>Bacteroidota</taxon>
        <taxon>Sphingobacteriia</taxon>
        <taxon>Sphingobacteriales</taxon>
        <taxon>Sphingobacteriaceae</taxon>
        <taxon>Mucilaginibacter</taxon>
    </lineage>
</organism>
<proteinExistence type="predicted"/>
<protein>
    <submittedName>
        <fullName evidence="1">Uncharacterized protein</fullName>
    </submittedName>
</protein>